<dbReference type="InterPro" id="IPR042178">
    <property type="entry name" value="Serpin_sf_1"/>
</dbReference>
<dbReference type="InterPro" id="IPR052192">
    <property type="entry name" value="Insect_Ionotropic_Sensory_Rcpt"/>
</dbReference>
<feature type="compositionally biased region" description="Low complexity" evidence="11">
    <location>
        <begin position="1071"/>
        <end position="1113"/>
    </location>
</feature>
<feature type="region of interest" description="Disordered" evidence="11">
    <location>
        <begin position="1164"/>
        <end position="1247"/>
    </location>
</feature>
<dbReference type="GO" id="GO:0015276">
    <property type="term" value="F:ligand-gated monoatomic ion channel activity"/>
    <property type="evidence" value="ECO:0007669"/>
    <property type="project" value="InterPro"/>
</dbReference>
<feature type="transmembrane region" description="Helical" evidence="12">
    <location>
        <begin position="567"/>
        <end position="585"/>
    </location>
</feature>
<keyword evidence="4" id="KW-0646">Protease inhibitor</keyword>
<dbReference type="Gene3D" id="2.30.39.10">
    <property type="entry name" value="Alpha-1-antitrypsin, domain 1"/>
    <property type="match status" value="1"/>
</dbReference>
<feature type="compositionally biased region" description="Low complexity" evidence="11">
    <location>
        <begin position="975"/>
        <end position="984"/>
    </location>
</feature>
<sequence>MISVLFLLSSVNYGSSYNNFSALVTANATMAVVIDRSYFGSKEEHRKAVDVILDLITDNVNREMHVGGIAVRVFRDANVNLRQDYTILLSVATCHLTWRLHEAARKEDLIHLALTDPDCPRISDTDGMSVPLIVPGDELSQIFLDLRMMNILTWNVINILHDDTFGRDTISRVMEAISNKLPSKRLNLISRSIFTLQHDETERGRKSSVRKVLHDFHVDQLGHCFLVIATVDIVADVMEVARSLNMVHPGSQWLYVITDSAAQNATNITTFVDLLAEGGNVAFIYNASDYDGYCEPKLTRYVKELVGALARALEYSVRNEIELVKRIGDENFEIVRLTKHERRHEMLKNIKMYLVQNTDSTDVACGKCLVWKFSSSITWGNFFSNENDVAHLLDIGMWTPEFGINVTDVLFPHIAHGFRGSILPIATYHNPPWQIISVGKTGEKTYEGLVFDVVNYLSKKLNFTYKVFAPEVYKTPKSWNASRFAKLGEKVKEMTMSNTRNVPREVIDLVREKKVLLAACAYTVNEYGKIAINFTVPIFVQTYSFLTSRPRQLSRALLFASPFTKETWACLAASIIIMGPILYLVHKYSPYSTKTSGLNSPWQCVWYVYGALLQQGGMYLPHSDSARVLIGIWWLIVMVLVATYSGSLVAFLTFPRMDTAILTVEDLIANKDRITWGFLNGSFLEVYLRNADEQKYHTLLARAEMYNDTENEELMQRVKDGNHALIDWRSSLRFVMRKDLLLTGGCHFSLSADEFMDEPIAMIVPQGSPYLSIIDAELHRMHESGLMHKWITERMPMKDKCWEIPGSNQAVNKRKVNVADMQGIFFVLFIVLSVLVHGYDNVGFDGWYQPVPHRPVDIITDVINDLGVRILQQYTGQGNVAFSPSGVGFVLAALYEGSAGRGRQQIADALGLPRDRDVTRLGFRDIHRRLRTYLNADGFLGGLTLNQENTRLRSEYEDILRFYGFDLSIPDDTNDTTNSTPLTDQPVTDAGTPVPEATTMPVTTPQRPMQETTSEATVSTTQPVELLGMTMNTADTQDRLTQTTSAKIATTIASAITDASQTTTVQPSTVAGSTQSATTTESTTVSSPSTSSDATLATPGTSMTTEAATESTTRGQTTVVLDISNSDTTETVPESIMTSTTIGTTTTMVTMSMGTPTTSMTMLASSTVTSPSISNETQADQGTSPTNGPPADANTVSTDSSNDQIAPSEMGSTDSPSTTAATSETVSNGQTTTVSSTATDAMTRRKRSLRTPRGFFSSYPDEGIWMQDLGIWKPYPPSLTEASVRDSTEISFLVNGCDVSSVTASRYFAVLPFAYFPSLHAVAVEFPLDDPRYNILLLMATDRRDTYRLARDLGGKSLRLLRKQLQATWVRATIPSFMLRGFVTLTSFLQRLGIVDVFEPRAADLSPMTPDLGVYARDVQQSIGVNIRNYMKPDRTHSRNGLYERAGPVPFTAVHPFLYFIVDAETSVALIAGRVNDPLNSRIL</sequence>
<gene>
    <name evidence="15" type="ORF">WN55_02475</name>
</gene>
<evidence type="ECO:0000256" key="11">
    <source>
        <dbReference type="SAM" id="MobiDB-lite"/>
    </source>
</evidence>
<evidence type="ECO:0000256" key="4">
    <source>
        <dbReference type="ARBA" id="ARBA00022690"/>
    </source>
</evidence>
<organism evidence="15 16">
    <name type="scientific">Dufourea novaeangliae</name>
    <name type="common">Sweat bee</name>
    <dbReference type="NCBI Taxonomy" id="178035"/>
    <lineage>
        <taxon>Eukaryota</taxon>
        <taxon>Metazoa</taxon>
        <taxon>Ecdysozoa</taxon>
        <taxon>Arthropoda</taxon>
        <taxon>Hexapoda</taxon>
        <taxon>Insecta</taxon>
        <taxon>Pterygota</taxon>
        <taxon>Neoptera</taxon>
        <taxon>Endopterygota</taxon>
        <taxon>Hymenoptera</taxon>
        <taxon>Apocrita</taxon>
        <taxon>Aculeata</taxon>
        <taxon>Apoidea</taxon>
        <taxon>Anthophila</taxon>
        <taxon>Halictidae</taxon>
        <taxon>Rophitinae</taxon>
        <taxon>Dufourea</taxon>
    </lineage>
</organism>
<reference evidence="15 16" key="1">
    <citation type="submission" date="2015-07" db="EMBL/GenBank/DDBJ databases">
        <title>The genome of Dufourea novaeangliae.</title>
        <authorList>
            <person name="Pan H."/>
            <person name="Kapheim K."/>
        </authorList>
    </citation>
    <scope>NUCLEOTIDE SEQUENCE [LARGE SCALE GENOMIC DNA]</scope>
    <source>
        <strain evidence="15">0120121106</strain>
        <tissue evidence="15">Whole body</tissue>
    </source>
</reference>
<feature type="compositionally biased region" description="Polar residues" evidence="11">
    <location>
        <begin position="1164"/>
        <end position="1186"/>
    </location>
</feature>
<keyword evidence="7 12" id="KW-1133">Transmembrane helix</keyword>
<dbReference type="EMBL" id="KQ434902">
    <property type="protein sequence ID" value="KZC11114.1"/>
    <property type="molecule type" value="Genomic_DNA"/>
</dbReference>
<dbReference type="Pfam" id="PF00079">
    <property type="entry name" value="Serpin"/>
    <property type="match status" value="1"/>
</dbReference>
<evidence type="ECO:0000256" key="1">
    <source>
        <dbReference type="ARBA" id="ARBA00004651"/>
    </source>
</evidence>
<feature type="region of interest" description="Disordered" evidence="11">
    <location>
        <begin position="1060"/>
        <end position="1120"/>
    </location>
</feature>
<dbReference type="GO" id="GO:0005886">
    <property type="term" value="C:plasma membrane"/>
    <property type="evidence" value="ECO:0007669"/>
    <property type="project" value="UniProtKB-SubCell"/>
</dbReference>
<comment type="subcellular location">
    <subcellularLocation>
        <location evidence="1">Cell membrane</location>
        <topology evidence="1">Multi-pass membrane protein</topology>
    </subcellularLocation>
</comment>
<keyword evidence="5 12" id="KW-0812">Transmembrane</keyword>
<evidence type="ECO:0000256" key="6">
    <source>
        <dbReference type="ARBA" id="ARBA00022900"/>
    </source>
</evidence>
<dbReference type="SUPFAM" id="SSF56574">
    <property type="entry name" value="Serpins"/>
    <property type="match status" value="2"/>
</dbReference>
<evidence type="ECO:0000256" key="7">
    <source>
        <dbReference type="ARBA" id="ARBA00022989"/>
    </source>
</evidence>
<dbReference type="InterPro" id="IPR042185">
    <property type="entry name" value="Serpin_sf_2"/>
</dbReference>
<proteinExistence type="inferred from homology"/>
<feature type="transmembrane region" description="Helical" evidence="12">
    <location>
        <begin position="628"/>
        <end position="652"/>
    </location>
</feature>
<dbReference type="PANTHER" id="PTHR42643:SF24">
    <property type="entry name" value="IONOTROPIC RECEPTOR 60A"/>
    <property type="match status" value="1"/>
</dbReference>
<dbReference type="InterPro" id="IPR036186">
    <property type="entry name" value="Serpin_sf"/>
</dbReference>
<keyword evidence="16" id="KW-1185">Reference proteome</keyword>
<evidence type="ECO:0000256" key="2">
    <source>
        <dbReference type="ARBA" id="ARBA00008685"/>
    </source>
</evidence>
<dbReference type="InterPro" id="IPR001320">
    <property type="entry name" value="Iontro_rcpt_C"/>
</dbReference>
<comment type="similarity">
    <text evidence="2">Belongs to the glutamate-gated ion channel (TC 1.A.10.1) family.</text>
</comment>
<feature type="compositionally biased region" description="Polar residues" evidence="11">
    <location>
        <begin position="1000"/>
        <end position="1019"/>
    </location>
</feature>
<dbReference type="InterPro" id="IPR023796">
    <property type="entry name" value="Serpin_dom"/>
</dbReference>
<dbReference type="OrthoDB" id="5984008at2759"/>
<keyword evidence="8 12" id="KW-0472">Membrane</keyword>
<evidence type="ECO:0000313" key="16">
    <source>
        <dbReference type="Proteomes" id="UP000076502"/>
    </source>
</evidence>
<dbReference type="Gene3D" id="3.30.497.10">
    <property type="entry name" value="Antithrombin, subunit I, domain 2"/>
    <property type="match status" value="2"/>
</dbReference>
<protein>
    <submittedName>
        <fullName evidence="15">Glutamate receptor delta-2 subunit</fullName>
    </submittedName>
</protein>
<accession>A0A154PHZ8</accession>
<keyword evidence="9 15" id="KW-0675">Receptor</keyword>
<dbReference type="PANTHER" id="PTHR42643">
    <property type="entry name" value="IONOTROPIC RECEPTOR 20A-RELATED"/>
    <property type="match status" value="1"/>
</dbReference>
<evidence type="ECO:0000256" key="12">
    <source>
        <dbReference type="SAM" id="Phobius"/>
    </source>
</evidence>
<name>A0A154PHZ8_DUFNO</name>
<feature type="compositionally biased region" description="Polar residues" evidence="11">
    <location>
        <begin position="1228"/>
        <end position="1240"/>
    </location>
</feature>
<keyword evidence="6" id="KW-0722">Serine protease inhibitor</keyword>
<dbReference type="STRING" id="178035.A0A154PHZ8"/>
<dbReference type="Proteomes" id="UP000076502">
    <property type="component" value="Unassembled WGS sequence"/>
</dbReference>
<evidence type="ECO:0000256" key="3">
    <source>
        <dbReference type="ARBA" id="ARBA00022475"/>
    </source>
</evidence>
<evidence type="ECO:0000256" key="9">
    <source>
        <dbReference type="ARBA" id="ARBA00023170"/>
    </source>
</evidence>
<evidence type="ECO:0000256" key="10">
    <source>
        <dbReference type="ARBA" id="ARBA00023180"/>
    </source>
</evidence>
<dbReference type="SUPFAM" id="SSF53850">
    <property type="entry name" value="Periplasmic binding protein-like II"/>
    <property type="match status" value="1"/>
</dbReference>
<dbReference type="FunFam" id="1.10.287.70:FF:000143">
    <property type="entry name" value="Probable glutamate receptor"/>
    <property type="match status" value="1"/>
</dbReference>
<keyword evidence="3" id="KW-1003">Cell membrane</keyword>
<feature type="region of interest" description="Disordered" evidence="11">
    <location>
        <begin position="971"/>
        <end position="1019"/>
    </location>
</feature>
<evidence type="ECO:0000259" key="14">
    <source>
        <dbReference type="Pfam" id="PF00079"/>
    </source>
</evidence>
<dbReference type="Pfam" id="PF00060">
    <property type="entry name" value="Lig_chan"/>
    <property type="match status" value="1"/>
</dbReference>
<evidence type="ECO:0000256" key="8">
    <source>
        <dbReference type="ARBA" id="ARBA00023136"/>
    </source>
</evidence>
<dbReference type="GO" id="GO:0004867">
    <property type="term" value="F:serine-type endopeptidase inhibitor activity"/>
    <property type="evidence" value="ECO:0007669"/>
    <property type="project" value="UniProtKB-KW"/>
</dbReference>
<feature type="domain" description="Serpin" evidence="14">
    <location>
        <begin position="1306"/>
        <end position="1478"/>
    </location>
</feature>
<evidence type="ECO:0000313" key="15">
    <source>
        <dbReference type="EMBL" id="KZC11114.1"/>
    </source>
</evidence>
<keyword evidence="10" id="KW-0325">Glycoprotein</keyword>
<dbReference type="GO" id="GO:0050906">
    <property type="term" value="P:detection of stimulus involved in sensory perception"/>
    <property type="evidence" value="ECO:0007669"/>
    <property type="project" value="UniProtKB-ARBA"/>
</dbReference>
<feature type="domain" description="Ionotropic glutamate receptor C-terminal" evidence="13">
    <location>
        <begin position="565"/>
        <end position="831"/>
    </location>
</feature>
<evidence type="ECO:0000259" key="13">
    <source>
        <dbReference type="Pfam" id="PF00060"/>
    </source>
</evidence>
<feature type="transmembrane region" description="Helical" evidence="12">
    <location>
        <begin position="823"/>
        <end position="839"/>
    </location>
</feature>
<evidence type="ECO:0000256" key="5">
    <source>
        <dbReference type="ARBA" id="ARBA00022692"/>
    </source>
</evidence>
<dbReference type="Gene3D" id="3.40.190.10">
    <property type="entry name" value="Periplasmic binding protein-like II"/>
    <property type="match status" value="1"/>
</dbReference>
<dbReference type="Gene3D" id="1.10.287.70">
    <property type="match status" value="1"/>
</dbReference>
<feature type="compositionally biased region" description="Low complexity" evidence="11">
    <location>
        <begin position="1212"/>
        <end position="1227"/>
    </location>
</feature>
<feature type="compositionally biased region" description="Polar residues" evidence="11">
    <location>
        <begin position="1194"/>
        <end position="1205"/>
    </location>
</feature>